<dbReference type="PANTHER" id="PTHR37038:SF13">
    <property type="entry name" value="HTH CRO_C1-TYPE DOMAIN-CONTAINING PROTEIN"/>
    <property type="match status" value="1"/>
</dbReference>
<dbReference type="SUPFAM" id="SSF47413">
    <property type="entry name" value="lambda repressor-like DNA-binding domains"/>
    <property type="match status" value="1"/>
</dbReference>
<feature type="domain" description="HTH cro/C1-type" evidence="1">
    <location>
        <begin position="15"/>
        <end position="68"/>
    </location>
</feature>
<dbReference type="Proteomes" id="UP000273326">
    <property type="component" value="Chromosome"/>
</dbReference>
<dbReference type="SMART" id="SM00530">
    <property type="entry name" value="HTH_XRE"/>
    <property type="match status" value="1"/>
</dbReference>
<dbReference type="AlphaFoldDB" id="A0A3Q9BK89"/>
<evidence type="ECO:0000313" key="3">
    <source>
        <dbReference type="Proteomes" id="UP000273326"/>
    </source>
</evidence>
<dbReference type="RefSeq" id="WP_126109404.1">
    <property type="nucleotide sequence ID" value="NZ_CP034465.1"/>
</dbReference>
<sequence>MKNKDFKAFTTGETLKKIRISKKYTQKFVTEGIIGQSTYSKIERGEVEPTYSKFMSLLKRLDVSPEEFNYLSKDEKIDTREQIVHDFFLLNYNDSSDLKNIQTRILTYLEKNNDYVLQDVAYICEALILINEKRDYEQAIIYANKVWRRLEQFDRWFLMEIRLINTILFIFPIETAISISERIVSILEEYQSRESTVLLNNIQINLALQLIRNKEYEIAISHLNKSIVRLKEKQNYYLLSFAYIRKGIALDLIGETHAHTYIEKGLTLTKTFDEPKLYEGFLIEIEFYTKKSWPQ</sequence>
<dbReference type="SUPFAM" id="SSF48452">
    <property type="entry name" value="TPR-like"/>
    <property type="match status" value="1"/>
</dbReference>
<accession>A0A3Q9BK89</accession>
<dbReference type="Pfam" id="PF01381">
    <property type="entry name" value="HTH_3"/>
    <property type="match status" value="1"/>
</dbReference>
<dbReference type="InterPro" id="IPR053163">
    <property type="entry name" value="HTH-type_regulator_Rgg"/>
</dbReference>
<dbReference type="GO" id="GO:0003677">
    <property type="term" value="F:DNA binding"/>
    <property type="evidence" value="ECO:0007669"/>
    <property type="project" value="InterPro"/>
</dbReference>
<gene>
    <name evidence="2" type="ORF">EJN90_05745</name>
</gene>
<dbReference type="PROSITE" id="PS50943">
    <property type="entry name" value="HTH_CROC1"/>
    <property type="match status" value="1"/>
</dbReference>
<organism evidence="2 3">
    <name type="scientific">Jeotgalibaca ciconiae</name>
    <dbReference type="NCBI Taxonomy" id="2496265"/>
    <lineage>
        <taxon>Bacteria</taxon>
        <taxon>Bacillati</taxon>
        <taxon>Bacillota</taxon>
        <taxon>Bacilli</taxon>
        <taxon>Lactobacillales</taxon>
        <taxon>Carnobacteriaceae</taxon>
        <taxon>Jeotgalibaca</taxon>
    </lineage>
</organism>
<evidence type="ECO:0000313" key="2">
    <source>
        <dbReference type="EMBL" id="AZP04209.1"/>
    </source>
</evidence>
<dbReference type="OrthoDB" id="2360592at2"/>
<dbReference type="Gene3D" id="1.25.40.10">
    <property type="entry name" value="Tetratricopeptide repeat domain"/>
    <property type="match status" value="1"/>
</dbReference>
<reference evidence="3" key="1">
    <citation type="submission" date="2018-12" db="EMBL/GenBank/DDBJ databases">
        <title>Complete genome sequencing of Jeotgalibaca sp. H21T32.</title>
        <authorList>
            <person name="Bae J.-W."/>
            <person name="Lee S.-Y."/>
        </authorList>
    </citation>
    <scope>NUCLEOTIDE SEQUENCE [LARGE SCALE GENOMIC DNA]</scope>
    <source>
        <strain evidence="3">H21T32</strain>
    </source>
</reference>
<name>A0A3Q9BK89_9LACT</name>
<protein>
    <submittedName>
        <fullName evidence="2">XRE family transcriptional regulator</fullName>
    </submittedName>
</protein>
<proteinExistence type="predicted"/>
<keyword evidence="3" id="KW-1185">Reference proteome</keyword>
<evidence type="ECO:0000259" key="1">
    <source>
        <dbReference type="PROSITE" id="PS50943"/>
    </source>
</evidence>
<dbReference type="InterPro" id="IPR001387">
    <property type="entry name" value="Cro/C1-type_HTH"/>
</dbReference>
<dbReference type="InterPro" id="IPR011990">
    <property type="entry name" value="TPR-like_helical_dom_sf"/>
</dbReference>
<dbReference type="CDD" id="cd00093">
    <property type="entry name" value="HTH_XRE"/>
    <property type="match status" value="1"/>
</dbReference>
<dbReference type="EMBL" id="CP034465">
    <property type="protein sequence ID" value="AZP04209.1"/>
    <property type="molecule type" value="Genomic_DNA"/>
</dbReference>
<dbReference type="InterPro" id="IPR010982">
    <property type="entry name" value="Lambda_DNA-bd_dom_sf"/>
</dbReference>
<dbReference type="KEGG" id="jeh:EJN90_05745"/>
<dbReference type="PANTHER" id="PTHR37038">
    <property type="entry name" value="TRANSCRIPTIONAL REGULATOR-RELATED"/>
    <property type="match status" value="1"/>
</dbReference>